<keyword evidence="3" id="KW-1185">Reference proteome</keyword>
<dbReference type="Pfam" id="PF21084">
    <property type="entry name" value="WHD_DUF4423_like"/>
    <property type="match status" value="1"/>
</dbReference>
<dbReference type="InterPro" id="IPR035985">
    <property type="entry name" value="Ubiquitin-activating_enz"/>
</dbReference>
<reference evidence="3" key="1">
    <citation type="submission" date="2016-11" db="EMBL/GenBank/DDBJ databases">
        <authorList>
            <person name="Shukria A."/>
            <person name="Stevens D.C."/>
        </authorList>
    </citation>
    <scope>NUCLEOTIDE SEQUENCE [LARGE SCALE GENOMIC DNA]</scope>
    <source>
        <strain evidence="3">Cbfe23</strain>
    </source>
</reference>
<dbReference type="Gene3D" id="3.40.50.720">
    <property type="entry name" value="NAD(P)-binding Rossmann-like Domain"/>
    <property type="match status" value="1"/>
</dbReference>
<dbReference type="GO" id="GO:0008641">
    <property type="term" value="F:ubiquitin-like modifier activating enzyme activity"/>
    <property type="evidence" value="ECO:0007669"/>
    <property type="project" value="InterPro"/>
</dbReference>
<accession>A0A1L9AZ42</accession>
<dbReference type="Gene3D" id="3.30.40.250">
    <property type="match status" value="1"/>
</dbReference>
<dbReference type="PANTHER" id="PTHR37809">
    <property type="entry name" value="RIBOSOMAL PROTEIN S12 METHYLTHIOTRANSFERASE ACCESSORY FACTOR YCAO"/>
    <property type="match status" value="1"/>
</dbReference>
<dbReference type="NCBIfam" id="TIGR03882">
    <property type="entry name" value="cyclo_dehyd_2"/>
    <property type="match status" value="1"/>
</dbReference>
<proteinExistence type="predicted"/>
<dbReference type="STRING" id="83449.BON30_39220"/>
<dbReference type="Gene3D" id="3.30.1330.230">
    <property type="match status" value="1"/>
</dbReference>
<evidence type="ECO:0000313" key="3">
    <source>
        <dbReference type="Proteomes" id="UP000182229"/>
    </source>
</evidence>
<gene>
    <name evidence="2" type="ORF">BON30_39220</name>
</gene>
<feature type="domain" description="YcaO" evidence="1">
    <location>
        <begin position="364"/>
        <end position="732"/>
    </location>
</feature>
<organism evidence="2 3">
    <name type="scientific">Cystobacter ferrugineus</name>
    <dbReference type="NCBI Taxonomy" id="83449"/>
    <lineage>
        <taxon>Bacteria</taxon>
        <taxon>Pseudomonadati</taxon>
        <taxon>Myxococcota</taxon>
        <taxon>Myxococcia</taxon>
        <taxon>Myxococcales</taxon>
        <taxon>Cystobacterineae</taxon>
        <taxon>Archangiaceae</taxon>
        <taxon>Cystobacter</taxon>
    </lineage>
</organism>
<name>A0A1L9AZ42_9BACT</name>
<dbReference type="Gene3D" id="3.90.930.60">
    <property type="match status" value="1"/>
</dbReference>
<dbReference type="InterPro" id="IPR003776">
    <property type="entry name" value="YcaO-like_dom"/>
</dbReference>
<dbReference type="PANTHER" id="PTHR37809:SF1">
    <property type="entry name" value="RIBOSOMAL PROTEIN S12 METHYLTHIOTRANSFERASE ACCESSORY FACTOR YCAO"/>
    <property type="match status" value="1"/>
</dbReference>
<dbReference type="Pfam" id="PF02624">
    <property type="entry name" value="YcaO"/>
    <property type="match status" value="1"/>
</dbReference>
<dbReference type="PROSITE" id="PS51664">
    <property type="entry name" value="YCAO"/>
    <property type="match status" value="1"/>
</dbReference>
<dbReference type="InterPro" id="IPR027624">
    <property type="entry name" value="TOMM_cyclo_SagD"/>
</dbReference>
<dbReference type="InterPro" id="IPR049274">
    <property type="entry name" value="LynD/TruD_wHTH-like"/>
</dbReference>
<dbReference type="EMBL" id="MPIN01000015">
    <property type="protein sequence ID" value="OJH35287.1"/>
    <property type="molecule type" value="Genomic_DNA"/>
</dbReference>
<dbReference type="AlphaFoldDB" id="A0A1L9AZ42"/>
<dbReference type="SUPFAM" id="SSF69572">
    <property type="entry name" value="Activating enzymes of the ubiquitin-like proteins"/>
    <property type="match status" value="1"/>
</dbReference>
<protein>
    <recommendedName>
        <fullName evidence="1">YcaO domain-containing protein</fullName>
    </recommendedName>
</protein>
<dbReference type="NCBIfam" id="TIGR03604">
    <property type="entry name" value="TOMM_cyclo_SagD"/>
    <property type="match status" value="1"/>
</dbReference>
<reference evidence="2 3" key="2">
    <citation type="submission" date="2016-12" db="EMBL/GenBank/DDBJ databases">
        <title>Draft Genome Sequence of Cystobacter ferrugineus Strain Cbfe23.</title>
        <authorList>
            <person name="Akbar S."/>
            <person name="Dowd S.E."/>
            <person name="Stevens D.C."/>
        </authorList>
    </citation>
    <scope>NUCLEOTIDE SEQUENCE [LARGE SCALE GENOMIC DNA]</scope>
    <source>
        <strain evidence="2 3">Cbfe23</strain>
    </source>
</reference>
<dbReference type="InterPro" id="IPR022291">
    <property type="entry name" value="Bacteriocin_synth_cyclodeHase"/>
</dbReference>
<evidence type="ECO:0000259" key="1">
    <source>
        <dbReference type="PROSITE" id="PS51664"/>
    </source>
</evidence>
<dbReference type="Gene3D" id="3.30.160.660">
    <property type="match status" value="1"/>
</dbReference>
<comment type="caution">
    <text evidence="2">The sequence shown here is derived from an EMBL/GenBank/DDBJ whole genome shotgun (WGS) entry which is preliminary data.</text>
</comment>
<sequence>MESVGVFLITDEDVVWLGGELYQALVPLADGQRSQEDIVAALEPRYTAAKVYYALERLTQKGCLVEAAPGIPPAEAEYWNGLGVDAASGARALASSRVSLVRAGNAPPDAILEEALAAAGIPLVEHGAGLALVVTDDYLRPSLAELNQEALRSGRPWVLARLMGKVAWLGPYFVPGKTACWECLAQRLRTNRLVFKFIEERRAQGFLPQPGRGSCESSVRAAASLLAMAMVRGLVTGKSGLEDVLVTLDMMALRTEHHTVVRRPQCPACGNPRLMEERQLRPLQLESQRKRFTQDGGHRLTSPEETLRLHQHHVNRLTGVVQQLKPIHTGQGELAPLIDSGPNFARRSQELELLRRTLRNRSTGKGKTWAQARASGLCEAIERYCGVFQGDEARRWDTFRGLGEEALHPQRLLGFSERQYRIREQWNATSASRIHWVPHPFDEGQRVEWSPVWSLTQRRMRYVPTACCYYGYSDGAPAFCWADSNGCAAGNSLEEAILQGFLELAERDAVALWWYNRVRRPRVRLEDFDEPYCHELAKSYQRLGREFWVLDLTTDLGIPSFAAISRDVTRTPERISMGFGAHLEARIGILRALTEMNQFLPLLELAAAGASPGESEFTRWLETATLAQHPYLAPAEGALADTAAYLARPGSEDLREDVERCVGMARRLGLETLVLDQTRPDVGLPVARVIVPGLRHMWPRLGPGRLYDVPVRLGWLSQPTPEEQLNPVGIFI</sequence>
<dbReference type="Proteomes" id="UP000182229">
    <property type="component" value="Unassembled WGS sequence"/>
</dbReference>
<evidence type="ECO:0000313" key="2">
    <source>
        <dbReference type="EMBL" id="OJH35287.1"/>
    </source>
</evidence>
<dbReference type="NCBIfam" id="TIGR00702">
    <property type="entry name" value="YcaO-type kinase domain"/>
    <property type="match status" value="1"/>
</dbReference>